<dbReference type="Gene3D" id="1.10.10.60">
    <property type="entry name" value="Homeodomain-like"/>
    <property type="match status" value="2"/>
</dbReference>
<sequence>MIDVTVVLVNDGYASTAIAPLEVFSSAGVLLNAFAGEAPEPRFRVQVASVDGRPVQSAHQLAVSPQTSIAEIEKTDLIVVSAIGLDVEAALAAHRPLLDWLRLWSDRGTGVAAACAGVSFLAEAGLLDGRRATTHWALAREFARRYPKVDWHPEAFITEDEGVYCGGGVYGVIDLSLYLVEKFCGHAVALDCARSMLVEMPRVNQAGFAVLPLTSRHDDSTIRKAEEWLHAHFATEVRLEALAAQLGMSPRNFERRFKTATGMKARSYLQALRIAAARRMLEEGARSVQQVSSAVGYDDVAYFRTLFKRHTALTPGAYRRRFGRDGAGLPAAAR</sequence>
<dbReference type="PANTHER" id="PTHR43130">
    <property type="entry name" value="ARAC-FAMILY TRANSCRIPTIONAL REGULATOR"/>
    <property type="match status" value="1"/>
</dbReference>
<organism evidence="5 6">
    <name type="scientific">Fodinicurvata halophila</name>
    <dbReference type="NCBI Taxonomy" id="1419723"/>
    <lineage>
        <taxon>Bacteria</taxon>
        <taxon>Pseudomonadati</taxon>
        <taxon>Pseudomonadota</taxon>
        <taxon>Alphaproteobacteria</taxon>
        <taxon>Rhodospirillales</taxon>
        <taxon>Rhodovibrionaceae</taxon>
        <taxon>Fodinicurvata</taxon>
    </lineage>
</organism>
<dbReference type="CDD" id="cd03138">
    <property type="entry name" value="GATase1_AraC_2"/>
    <property type="match status" value="1"/>
</dbReference>
<dbReference type="InterPro" id="IPR018062">
    <property type="entry name" value="HTH_AraC-typ_CS"/>
</dbReference>
<dbReference type="Pfam" id="PF01965">
    <property type="entry name" value="DJ-1_PfpI"/>
    <property type="match status" value="1"/>
</dbReference>
<keyword evidence="1" id="KW-0805">Transcription regulation</keyword>
<dbReference type="Proteomes" id="UP001595799">
    <property type="component" value="Unassembled WGS sequence"/>
</dbReference>
<dbReference type="InterPro" id="IPR052158">
    <property type="entry name" value="INH-QAR"/>
</dbReference>
<dbReference type="PANTHER" id="PTHR43130:SF11">
    <property type="entry name" value="TRANSCRIPTIONAL REGULATORY PROTEIN"/>
    <property type="match status" value="1"/>
</dbReference>
<evidence type="ECO:0000256" key="2">
    <source>
        <dbReference type="ARBA" id="ARBA00023125"/>
    </source>
</evidence>
<dbReference type="SUPFAM" id="SSF46689">
    <property type="entry name" value="Homeodomain-like"/>
    <property type="match status" value="2"/>
</dbReference>
<gene>
    <name evidence="5" type="ORF">ACFOW6_15360</name>
</gene>
<dbReference type="InterPro" id="IPR018060">
    <property type="entry name" value="HTH_AraC"/>
</dbReference>
<dbReference type="PROSITE" id="PS00041">
    <property type="entry name" value="HTH_ARAC_FAMILY_1"/>
    <property type="match status" value="1"/>
</dbReference>
<dbReference type="RefSeq" id="WP_382423306.1">
    <property type="nucleotide sequence ID" value="NZ_JBHSCW010000010.1"/>
</dbReference>
<proteinExistence type="predicted"/>
<feature type="domain" description="HTH araC/xylS-type" evidence="4">
    <location>
        <begin position="223"/>
        <end position="321"/>
    </location>
</feature>
<evidence type="ECO:0000313" key="5">
    <source>
        <dbReference type="EMBL" id="MFC4352929.1"/>
    </source>
</evidence>
<keyword evidence="3" id="KW-0804">Transcription</keyword>
<comment type="caution">
    <text evidence="5">The sequence shown here is derived from an EMBL/GenBank/DDBJ whole genome shotgun (WGS) entry which is preliminary data.</text>
</comment>
<dbReference type="InterPro" id="IPR002818">
    <property type="entry name" value="DJ-1/PfpI"/>
</dbReference>
<keyword evidence="2" id="KW-0238">DNA-binding</keyword>
<protein>
    <submittedName>
        <fullName evidence="5">GlxA family transcriptional regulator</fullName>
    </submittedName>
</protein>
<dbReference type="SUPFAM" id="SSF52317">
    <property type="entry name" value="Class I glutamine amidotransferase-like"/>
    <property type="match status" value="1"/>
</dbReference>
<dbReference type="EMBL" id="JBHSCW010000010">
    <property type="protein sequence ID" value="MFC4352929.1"/>
    <property type="molecule type" value="Genomic_DNA"/>
</dbReference>
<evidence type="ECO:0000256" key="3">
    <source>
        <dbReference type="ARBA" id="ARBA00023163"/>
    </source>
</evidence>
<keyword evidence="6" id="KW-1185">Reference proteome</keyword>
<dbReference type="SMART" id="SM00342">
    <property type="entry name" value="HTH_ARAC"/>
    <property type="match status" value="1"/>
</dbReference>
<evidence type="ECO:0000313" key="6">
    <source>
        <dbReference type="Proteomes" id="UP001595799"/>
    </source>
</evidence>
<dbReference type="InterPro" id="IPR009057">
    <property type="entry name" value="Homeodomain-like_sf"/>
</dbReference>
<accession>A0ABV8UPF2</accession>
<reference evidence="6" key="1">
    <citation type="journal article" date="2019" name="Int. J. Syst. Evol. Microbiol.">
        <title>The Global Catalogue of Microorganisms (GCM) 10K type strain sequencing project: providing services to taxonomists for standard genome sequencing and annotation.</title>
        <authorList>
            <consortium name="The Broad Institute Genomics Platform"/>
            <consortium name="The Broad Institute Genome Sequencing Center for Infectious Disease"/>
            <person name="Wu L."/>
            <person name="Ma J."/>
        </authorList>
    </citation>
    <scope>NUCLEOTIDE SEQUENCE [LARGE SCALE GENOMIC DNA]</scope>
    <source>
        <strain evidence="6">CECT 8472</strain>
    </source>
</reference>
<evidence type="ECO:0000259" key="4">
    <source>
        <dbReference type="PROSITE" id="PS01124"/>
    </source>
</evidence>
<name>A0ABV8UPF2_9PROT</name>
<evidence type="ECO:0000256" key="1">
    <source>
        <dbReference type="ARBA" id="ARBA00023015"/>
    </source>
</evidence>
<dbReference type="PROSITE" id="PS01124">
    <property type="entry name" value="HTH_ARAC_FAMILY_2"/>
    <property type="match status" value="1"/>
</dbReference>
<dbReference type="InterPro" id="IPR029062">
    <property type="entry name" value="Class_I_gatase-like"/>
</dbReference>
<dbReference type="Pfam" id="PF12833">
    <property type="entry name" value="HTH_18"/>
    <property type="match status" value="1"/>
</dbReference>
<dbReference type="Gene3D" id="3.40.50.880">
    <property type="match status" value="1"/>
</dbReference>